<dbReference type="PROSITE" id="PS51892">
    <property type="entry name" value="SUBTILASE"/>
    <property type="match status" value="1"/>
</dbReference>
<keyword evidence="8" id="KW-0732">Signal</keyword>
<feature type="active site" description="Charge relay system" evidence="5">
    <location>
        <position position="185"/>
    </location>
</feature>
<protein>
    <submittedName>
        <fullName evidence="11">S8 family peptidase</fullName>
    </submittedName>
</protein>
<gene>
    <name evidence="11" type="ORF">HOP40_10915</name>
</gene>
<dbReference type="GO" id="GO:0005615">
    <property type="term" value="C:extracellular space"/>
    <property type="evidence" value="ECO:0007669"/>
    <property type="project" value="TreeGrafter"/>
</dbReference>
<keyword evidence="2 5" id="KW-0645">Protease</keyword>
<dbReference type="AlphaFoldDB" id="A0A6M6JIP0"/>
<dbReference type="RefSeq" id="WP_172157334.1">
    <property type="nucleotide sequence ID" value="NZ_CP053564.1"/>
</dbReference>
<dbReference type="InterPro" id="IPR022398">
    <property type="entry name" value="Peptidase_S8_His-AS"/>
</dbReference>
<dbReference type="InterPro" id="IPR034193">
    <property type="entry name" value="PCSK9_ProteinaseK-like"/>
</dbReference>
<dbReference type="PROSITE" id="PS00138">
    <property type="entry name" value="SUBTILASE_SER"/>
    <property type="match status" value="1"/>
</dbReference>
<dbReference type="KEGG" id="pbro:HOP40_10915"/>
<dbReference type="InterPro" id="IPR037045">
    <property type="entry name" value="S8pro/Inhibitor_I9_sf"/>
</dbReference>
<dbReference type="GO" id="GO:0004252">
    <property type="term" value="F:serine-type endopeptidase activity"/>
    <property type="evidence" value="ECO:0007669"/>
    <property type="project" value="UniProtKB-UniRule"/>
</dbReference>
<dbReference type="EMBL" id="CP053564">
    <property type="protein sequence ID" value="QJY46251.1"/>
    <property type="molecule type" value="Genomic_DNA"/>
</dbReference>
<name>A0A6M6JIP0_9PSEU</name>
<feature type="region of interest" description="Disordered" evidence="7">
    <location>
        <begin position="106"/>
        <end position="125"/>
    </location>
</feature>
<dbReference type="InterPro" id="IPR023828">
    <property type="entry name" value="Peptidase_S8_Ser-AS"/>
</dbReference>
<keyword evidence="4 5" id="KW-0720">Serine protease</keyword>
<evidence type="ECO:0000256" key="4">
    <source>
        <dbReference type="ARBA" id="ARBA00022825"/>
    </source>
</evidence>
<dbReference type="PANTHER" id="PTHR43806:SF11">
    <property type="entry name" value="CEREVISIN-RELATED"/>
    <property type="match status" value="1"/>
</dbReference>
<organism evidence="11 12">
    <name type="scientific">Pseudonocardia broussonetiae</name>
    <dbReference type="NCBI Taxonomy" id="2736640"/>
    <lineage>
        <taxon>Bacteria</taxon>
        <taxon>Bacillati</taxon>
        <taxon>Actinomycetota</taxon>
        <taxon>Actinomycetes</taxon>
        <taxon>Pseudonocardiales</taxon>
        <taxon>Pseudonocardiaceae</taxon>
        <taxon>Pseudonocardia</taxon>
    </lineage>
</organism>
<dbReference type="PROSITE" id="PS00136">
    <property type="entry name" value="SUBTILASE_ASP"/>
    <property type="match status" value="1"/>
</dbReference>
<dbReference type="Pfam" id="PF00082">
    <property type="entry name" value="Peptidase_S8"/>
    <property type="match status" value="1"/>
</dbReference>
<dbReference type="Gene3D" id="3.30.70.80">
    <property type="entry name" value="Peptidase S8 propeptide/proteinase inhibitor I9"/>
    <property type="match status" value="1"/>
</dbReference>
<feature type="domain" description="Inhibitor I9" evidence="10">
    <location>
        <begin position="64"/>
        <end position="96"/>
    </location>
</feature>
<dbReference type="InterPro" id="IPR015500">
    <property type="entry name" value="Peptidase_S8_subtilisin-rel"/>
</dbReference>
<dbReference type="InterPro" id="IPR000209">
    <property type="entry name" value="Peptidase_S8/S53_dom"/>
</dbReference>
<dbReference type="PROSITE" id="PS00137">
    <property type="entry name" value="SUBTILASE_HIS"/>
    <property type="match status" value="1"/>
</dbReference>
<evidence type="ECO:0000313" key="12">
    <source>
        <dbReference type="Proteomes" id="UP000505377"/>
    </source>
</evidence>
<evidence type="ECO:0000256" key="7">
    <source>
        <dbReference type="SAM" id="MobiDB-lite"/>
    </source>
</evidence>
<feature type="active site" description="Charge relay system" evidence="5">
    <location>
        <position position="154"/>
    </location>
</feature>
<dbReference type="GO" id="GO:0006508">
    <property type="term" value="P:proteolysis"/>
    <property type="evidence" value="ECO:0007669"/>
    <property type="project" value="UniProtKB-KW"/>
</dbReference>
<dbReference type="SUPFAM" id="SSF54897">
    <property type="entry name" value="Protease propeptides/inhibitors"/>
    <property type="match status" value="1"/>
</dbReference>
<dbReference type="SUPFAM" id="SSF52743">
    <property type="entry name" value="Subtilisin-like"/>
    <property type="match status" value="1"/>
</dbReference>
<evidence type="ECO:0000313" key="11">
    <source>
        <dbReference type="EMBL" id="QJY46251.1"/>
    </source>
</evidence>
<keyword evidence="3 5" id="KW-0378">Hydrolase</keyword>
<evidence type="ECO:0000256" key="6">
    <source>
        <dbReference type="RuleBase" id="RU003355"/>
    </source>
</evidence>
<evidence type="ECO:0000256" key="5">
    <source>
        <dbReference type="PROSITE-ProRule" id="PRU01240"/>
    </source>
</evidence>
<feature type="signal peptide" evidence="8">
    <location>
        <begin position="1"/>
        <end position="28"/>
    </location>
</feature>
<evidence type="ECO:0000256" key="2">
    <source>
        <dbReference type="ARBA" id="ARBA00022670"/>
    </source>
</evidence>
<feature type="domain" description="Peptidase S8/S53" evidence="9">
    <location>
        <begin position="145"/>
        <end position="371"/>
    </location>
</feature>
<dbReference type="InterPro" id="IPR050131">
    <property type="entry name" value="Peptidase_S8_subtilisin-like"/>
</dbReference>
<feature type="chain" id="PRO_5038622845" evidence="8">
    <location>
        <begin position="29"/>
        <end position="391"/>
    </location>
</feature>
<evidence type="ECO:0000256" key="8">
    <source>
        <dbReference type="SAM" id="SignalP"/>
    </source>
</evidence>
<dbReference type="PRINTS" id="PR00723">
    <property type="entry name" value="SUBTILISIN"/>
</dbReference>
<comment type="similarity">
    <text evidence="1 5 6">Belongs to the peptidase S8 family.</text>
</comment>
<accession>A0A6M6JIP0</accession>
<dbReference type="PANTHER" id="PTHR43806">
    <property type="entry name" value="PEPTIDASE S8"/>
    <property type="match status" value="1"/>
</dbReference>
<feature type="active site" description="Charge relay system" evidence="5">
    <location>
        <position position="335"/>
    </location>
</feature>
<evidence type="ECO:0000259" key="10">
    <source>
        <dbReference type="Pfam" id="PF05922"/>
    </source>
</evidence>
<dbReference type="InterPro" id="IPR023827">
    <property type="entry name" value="Peptidase_S8_Asp-AS"/>
</dbReference>
<dbReference type="CDD" id="cd04077">
    <property type="entry name" value="Peptidases_S8_PCSK9_ProteinaseK_like"/>
    <property type="match status" value="1"/>
</dbReference>
<dbReference type="FunFam" id="3.40.50.200:FF:000016">
    <property type="entry name" value="Proprotein convertase subtilisin/kexin type 9"/>
    <property type="match status" value="1"/>
</dbReference>
<evidence type="ECO:0000256" key="1">
    <source>
        <dbReference type="ARBA" id="ARBA00011073"/>
    </source>
</evidence>
<dbReference type="InterPro" id="IPR010259">
    <property type="entry name" value="S8pro/Inhibitor_I9"/>
</dbReference>
<sequence length="391" mass="39866">MTRLILRLAPLVIALLCLTTVLGPAASAGQPEPDAGSDYVVHARTVAEARAAARALGVEPTVLFERAFSGFAARLSRVQVQELQDRPGVIGVEEDLRITPLEPRSRRTSDALTEGVQRNPPNWGLDRIDQRALPLDNTYTTRATGAGVTVYVLDTGVDVTHPQFGGRASEAVNTVDDISGDCDGHGTVVAGIAAARDYGVAKEAQVRSVKVLDCSGAGTLSSLLTGIDWVARNRRGPSVAVMSWSYGPSDVLLSAVSSLVGDGVFVASSAGNTGADDCGVAPRASDGVLVVANSTIDDQRASSSSTGSCVDLYAPGTGIVSSVPGGGTASYTGTSMAAPHAAGVAALYKATYGDASSADVERWLVANATPGAVRGGDDGGTANRLLSTGGL</sequence>
<dbReference type="InterPro" id="IPR036852">
    <property type="entry name" value="Peptidase_S8/S53_dom_sf"/>
</dbReference>
<reference evidence="11 12" key="1">
    <citation type="submission" date="2020-05" db="EMBL/GenBank/DDBJ databases">
        <authorList>
            <person name="Mo P."/>
        </authorList>
    </citation>
    <scope>NUCLEOTIDE SEQUENCE [LARGE SCALE GENOMIC DNA]</scope>
    <source>
        <strain evidence="11 12">Gen01</strain>
    </source>
</reference>
<dbReference type="Pfam" id="PF05922">
    <property type="entry name" value="Inhibitor_I9"/>
    <property type="match status" value="1"/>
</dbReference>
<dbReference type="Proteomes" id="UP000505377">
    <property type="component" value="Chromosome"/>
</dbReference>
<dbReference type="Gene3D" id="3.40.50.200">
    <property type="entry name" value="Peptidase S8/S53 domain"/>
    <property type="match status" value="1"/>
</dbReference>
<evidence type="ECO:0000256" key="3">
    <source>
        <dbReference type="ARBA" id="ARBA00022801"/>
    </source>
</evidence>
<proteinExistence type="inferred from homology"/>
<evidence type="ECO:0000259" key="9">
    <source>
        <dbReference type="Pfam" id="PF00082"/>
    </source>
</evidence>
<keyword evidence="12" id="KW-1185">Reference proteome</keyword>